<comment type="similarity">
    <text evidence="1">Belongs to the YciI family.</text>
</comment>
<organism evidence="3 4">
    <name type="scientific">Actinomadura gamaensis</name>
    <dbReference type="NCBI Taxonomy" id="1763541"/>
    <lineage>
        <taxon>Bacteria</taxon>
        <taxon>Bacillati</taxon>
        <taxon>Actinomycetota</taxon>
        <taxon>Actinomycetes</taxon>
        <taxon>Streptosporangiales</taxon>
        <taxon>Thermomonosporaceae</taxon>
        <taxon>Actinomadura</taxon>
    </lineage>
</organism>
<dbReference type="Pfam" id="PF03795">
    <property type="entry name" value="YCII"/>
    <property type="match status" value="1"/>
</dbReference>
<dbReference type="PANTHER" id="PTHR35174">
    <property type="entry name" value="BLL7171 PROTEIN-RELATED"/>
    <property type="match status" value="1"/>
</dbReference>
<keyword evidence="4" id="KW-1185">Reference proteome</keyword>
<evidence type="ECO:0000256" key="1">
    <source>
        <dbReference type="ARBA" id="ARBA00007689"/>
    </source>
</evidence>
<dbReference type="EMBL" id="JBHSIT010000010">
    <property type="protein sequence ID" value="MFC4911828.1"/>
    <property type="molecule type" value="Genomic_DNA"/>
</dbReference>
<comment type="caution">
    <text evidence="3">The sequence shown here is derived from an EMBL/GenBank/DDBJ whole genome shotgun (WGS) entry which is preliminary data.</text>
</comment>
<dbReference type="Proteomes" id="UP001595872">
    <property type="component" value="Unassembled WGS sequence"/>
</dbReference>
<dbReference type="SUPFAM" id="SSF54909">
    <property type="entry name" value="Dimeric alpha+beta barrel"/>
    <property type="match status" value="1"/>
</dbReference>
<feature type="domain" description="YCII-related" evidence="2">
    <location>
        <begin position="4"/>
        <end position="109"/>
    </location>
</feature>
<accession>A0ABV9U8H9</accession>
<protein>
    <submittedName>
        <fullName evidence="3">YciI family protein</fullName>
    </submittedName>
</protein>
<dbReference type="InterPro" id="IPR011008">
    <property type="entry name" value="Dimeric_a/b-barrel"/>
</dbReference>
<evidence type="ECO:0000313" key="3">
    <source>
        <dbReference type="EMBL" id="MFC4911828.1"/>
    </source>
</evidence>
<dbReference type="PANTHER" id="PTHR35174:SF3">
    <property type="entry name" value="BLL7171 PROTEIN"/>
    <property type="match status" value="1"/>
</dbReference>
<proteinExistence type="inferred from homology"/>
<evidence type="ECO:0000259" key="2">
    <source>
        <dbReference type="Pfam" id="PF03795"/>
    </source>
</evidence>
<gene>
    <name evidence="3" type="ORF">ACFPCY_31295</name>
</gene>
<dbReference type="RefSeq" id="WP_378261461.1">
    <property type="nucleotide sequence ID" value="NZ_JBHSIT010000010.1"/>
</dbReference>
<dbReference type="InterPro" id="IPR005545">
    <property type="entry name" value="YCII"/>
</dbReference>
<reference evidence="4" key="1">
    <citation type="journal article" date="2019" name="Int. J. Syst. Evol. Microbiol.">
        <title>The Global Catalogue of Microorganisms (GCM) 10K type strain sequencing project: providing services to taxonomists for standard genome sequencing and annotation.</title>
        <authorList>
            <consortium name="The Broad Institute Genomics Platform"/>
            <consortium name="The Broad Institute Genome Sequencing Center for Infectious Disease"/>
            <person name="Wu L."/>
            <person name="Ma J."/>
        </authorList>
    </citation>
    <scope>NUCLEOTIDE SEQUENCE [LARGE SCALE GENOMIC DNA]</scope>
    <source>
        <strain evidence="4">KLKA75</strain>
    </source>
</reference>
<name>A0ABV9U8H9_9ACTN</name>
<dbReference type="Gene3D" id="3.30.70.1060">
    <property type="entry name" value="Dimeric alpha+beta barrel"/>
    <property type="match status" value="1"/>
</dbReference>
<evidence type="ECO:0000313" key="4">
    <source>
        <dbReference type="Proteomes" id="UP001595872"/>
    </source>
</evidence>
<sequence>MLMFCSDASTGLTDEEVEEAARAGCAEWTEEMVRLGYLRGGAGLRPANEAATVKVREEDVLVTDGPFAETRDQIGGFTLIDAPDRDAALDAAARHPWARIGQVEVRPIWNGPQNT</sequence>